<organism evidence="1 2">
    <name type="scientific">Callithrix jacchus</name>
    <name type="common">White-tufted-ear marmoset</name>
    <name type="synonym">Simia Jacchus</name>
    <dbReference type="NCBI Taxonomy" id="9483"/>
    <lineage>
        <taxon>Eukaryota</taxon>
        <taxon>Metazoa</taxon>
        <taxon>Chordata</taxon>
        <taxon>Craniata</taxon>
        <taxon>Vertebrata</taxon>
        <taxon>Euteleostomi</taxon>
        <taxon>Mammalia</taxon>
        <taxon>Eutheria</taxon>
        <taxon>Euarchontoglires</taxon>
        <taxon>Primates</taxon>
        <taxon>Haplorrhini</taxon>
        <taxon>Platyrrhini</taxon>
        <taxon>Cebidae</taxon>
        <taxon>Callitrichinae</taxon>
        <taxon>Callithrix</taxon>
        <taxon>Callithrix</taxon>
    </lineage>
</organism>
<evidence type="ECO:0000313" key="2">
    <source>
        <dbReference type="Proteomes" id="UP000008225"/>
    </source>
</evidence>
<protein>
    <submittedName>
        <fullName evidence="1">Uncharacterized protein</fullName>
    </submittedName>
</protein>
<keyword evidence="2" id="KW-1185">Reference proteome</keyword>
<name>A0A8I4A5F2_CALJA</name>
<dbReference type="AlphaFoldDB" id="A0A8I4A5F2"/>
<reference evidence="1" key="2">
    <citation type="submission" date="2025-08" db="UniProtKB">
        <authorList>
            <consortium name="Ensembl"/>
        </authorList>
    </citation>
    <scope>IDENTIFICATION</scope>
</reference>
<dbReference type="Ensembl" id="ENSCJAT00000128800.1">
    <property type="protein sequence ID" value="ENSCJAP00000091264.1"/>
    <property type="gene ID" value="ENSCJAG00000080099.1"/>
</dbReference>
<reference evidence="1" key="3">
    <citation type="submission" date="2025-09" db="UniProtKB">
        <authorList>
            <consortium name="Ensembl"/>
        </authorList>
    </citation>
    <scope>IDENTIFICATION</scope>
</reference>
<evidence type="ECO:0000313" key="1">
    <source>
        <dbReference type="Ensembl" id="ENSCJAP00000091264.1"/>
    </source>
</evidence>
<dbReference type="PANTHER" id="PTHR12138:SF151">
    <property type="entry name" value="SECRETED PROTEIN"/>
    <property type="match status" value="1"/>
</dbReference>
<dbReference type="PANTHER" id="PTHR12138">
    <property type="entry name" value="PRIMATE-EXPANDED PROTEIN FAMILY"/>
    <property type="match status" value="1"/>
</dbReference>
<reference evidence="1 2" key="1">
    <citation type="submission" date="2009-03" db="EMBL/GenBank/DDBJ databases">
        <authorList>
            <person name="Warren W."/>
            <person name="Ye L."/>
            <person name="Minx P."/>
            <person name="Worley K."/>
            <person name="Gibbs R."/>
            <person name="Wilson R.K."/>
        </authorList>
    </citation>
    <scope>NUCLEOTIDE SEQUENCE [LARGE SCALE GENOMIC DNA]</scope>
</reference>
<sequence>LFILRWSFAPVAQAAVQWCHLSSSNPHLPGFSESPASASQVAGITGAHHHHWLIFVFLVEMEFHYIGQAGLKLLISGNPATLASHSAGITGMSYHAQL</sequence>
<accession>A0A8I4A5F2</accession>
<dbReference type="PRINTS" id="PR02045">
    <property type="entry name" value="F138DOMAIN"/>
</dbReference>
<dbReference type="Proteomes" id="UP000008225">
    <property type="component" value="Chromosome 2"/>
</dbReference>
<proteinExistence type="predicted"/>
<dbReference type="GeneTree" id="ENSGT01120000271815"/>